<feature type="compositionally biased region" description="Pro residues" evidence="1">
    <location>
        <begin position="381"/>
        <end position="390"/>
    </location>
</feature>
<protein>
    <submittedName>
        <fullName evidence="2">Uncharacterized protein</fullName>
    </submittedName>
</protein>
<dbReference type="InParanoid" id="A0A0G4EC32"/>
<evidence type="ECO:0000313" key="2">
    <source>
        <dbReference type="EMBL" id="CEL92886.1"/>
    </source>
</evidence>
<feature type="region of interest" description="Disordered" evidence="1">
    <location>
        <begin position="80"/>
        <end position="111"/>
    </location>
</feature>
<dbReference type="VEuPathDB" id="CryptoDB:Vbra_11123"/>
<reference evidence="2 3" key="1">
    <citation type="submission" date="2014-11" db="EMBL/GenBank/DDBJ databases">
        <authorList>
            <person name="Zhu J."/>
            <person name="Qi W."/>
            <person name="Song R."/>
        </authorList>
    </citation>
    <scope>NUCLEOTIDE SEQUENCE [LARGE SCALE GENOMIC DNA]</scope>
</reference>
<evidence type="ECO:0000256" key="1">
    <source>
        <dbReference type="SAM" id="MobiDB-lite"/>
    </source>
</evidence>
<evidence type="ECO:0000313" key="3">
    <source>
        <dbReference type="Proteomes" id="UP000041254"/>
    </source>
</evidence>
<keyword evidence="3" id="KW-1185">Reference proteome</keyword>
<dbReference type="Proteomes" id="UP000041254">
    <property type="component" value="Unassembled WGS sequence"/>
</dbReference>
<dbReference type="AlphaFoldDB" id="A0A0G4EC32"/>
<proteinExistence type="predicted"/>
<organism evidence="2 3">
    <name type="scientific">Vitrella brassicaformis (strain CCMP3155)</name>
    <dbReference type="NCBI Taxonomy" id="1169540"/>
    <lineage>
        <taxon>Eukaryota</taxon>
        <taxon>Sar</taxon>
        <taxon>Alveolata</taxon>
        <taxon>Colpodellida</taxon>
        <taxon>Vitrellaceae</taxon>
        <taxon>Vitrella</taxon>
    </lineage>
</organism>
<accession>A0A0G4EC32</accession>
<gene>
    <name evidence="2" type="ORF">Vbra_11123</name>
</gene>
<feature type="compositionally biased region" description="Low complexity" evidence="1">
    <location>
        <begin position="401"/>
        <end position="417"/>
    </location>
</feature>
<feature type="compositionally biased region" description="Low complexity" evidence="1">
    <location>
        <begin position="248"/>
        <end position="257"/>
    </location>
</feature>
<name>A0A0G4EC32_VITBC</name>
<feature type="region of interest" description="Disordered" evidence="1">
    <location>
        <begin position="398"/>
        <end position="417"/>
    </location>
</feature>
<feature type="region of interest" description="Disordered" evidence="1">
    <location>
        <begin position="240"/>
        <end position="262"/>
    </location>
</feature>
<feature type="region of interest" description="Disordered" evidence="1">
    <location>
        <begin position="321"/>
        <end position="341"/>
    </location>
</feature>
<feature type="region of interest" description="Disordered" evidence="1">
    <location>
        <begin position="362"/>
        <end position="392"/>
    </location>
</feature>
<sequence length="417" mass="45147">MSSDSRARHRSVSFDAATERRLLRQDRAGLQGIVNHHQKRRRLPAKVRSLLAALGRPTPTLNFEEKALLAELARDKSAGSPKRGVWAASTSASAGGDAGSGGAAAAPSDDGRSLTAPGILSSMASFDSALATSLKETFGSDTQGLLSSWYEFSRLGFFSTPYPYDFEVVTRKRNVNVINPAEPRQPRKVKMPSRFRKSTAVLESGYMRERKEEHKEIERLEAEAVEDITPTVTSMQTDEDEAVHLHPQHQQQQQHQQQRGELTVSRGKVTLVLQKKPPGGSRGLYRGTTEEDIQAAFVLSNMSLPDGCELYPKDEHADLLAAGQGDGRQGGDGKRRLARKSSVTDSLPLSLFLASKKRKLNRPVLHSGGGKSPPYRSAAAPPAPVLPVPPVHTACGVPMSTRAQARQQVVATAGGHS</sequence>
<dbReference type="EMBL" id="CDMY01000117">
    <property type="protein sequence ID" value="CEL92886.1"/>
    <property type="molecule type" value="Genomic_DNA"/>
</dbReference>